<evidence type="ECO:0000256" key="5">
    <source>
        <dbReference type="ARBA" id="ARBA00023136"/>
    </source>
</evidence>
<evidence type="ECO:0000313" key="9">
    <source>
        <dbReference type="Proteomes" id="UP000184231"/>
    </source>
</evidence>
<keyword evidence="3 6" id="KW-0812">Transmembrane</keyword>
<dbReference type="PANTHER" id="PTHR42920">
    <property type="entry name" value="OS03G0707200 PROTEIN-RELATED"/>
    <property type="match status" value="1"/>
</dbReference>
<reference evidence="8 9" key="1">
    <citation type="submission" date="2016-11" db="EMBL/GenBank/DDBJ databases">
        <authorList>
            <person name="Jaros S."/>
            <person name="Januszkiewicz K."/>
            <person name="Wedrychowicz H."/>
        </authorList>
    </citation>
    <scope>NUCLEOTIDE SEQUENCE [LARGE SCALE GENOMIC DNA]</scope>
    <source>
        <strain evidence="8 9">CGMCC 1.8863</strain>
    </source>
</reference>
<feature type="transmembrane region" description="Helical" evidence="6">
    <location>
        <begin position="31"/>
        <end position="50"/>
    </location>
</feature>
<dbReference type="Proteomes" id="UP000184231">
    <property type="component" value="Unassembled WGS sequence"/>
</dbReference>
<name>A0A1M6ID19_9FLAO</name>
<gene>
    <name evidence="8" type="ORF">SAMN04487911_11733</name>
</gene>
<feature type="domain" description="EamA" evidence="7">
    <location>
        <begin position="7"/>
        <end position="133"/>
    </location>
</feature>
<feature type="transmembrane region" description="Helical" evidence="6">
    <location>
        <begin position="62"/>
        <end position="82"/>
    </location>
</feature>
<feature type="transmembrane region" description="Helical" evidence="6">
    <location>
        <begin position="208"/>
        <end position="226"/>
    </location>
</feature>
<feature type="transmembrane region" description="Helical" evidence="6">
    <location>
        <begin position="7"/>
        <end position="25"/>
    </location>
</feature>
<keyword evidence="5 6" id="KW-0472">Membrane</keyword>
<dbReference type="RefSeq" id="WP_072764832.1">
    <property type="nucleotide sequence ID" value="NZ_FQYX01000017.1"/>
</dbReference>
<feature type="transmembrane region" description="Helical" evidence="6">
    <location>
        <begin position="263"/>
        <end position="281"/>
    </location>
</feature>
<evidence type="ECO:0000256" key="2">
    <source>
        <dbReference type="ARBA" id="ARBA00022475"/>
    </source>
</evidence>
<dbReference type="SUPFAM" id="SSF103481">
    <property type="entry name" value="Multidrug resistance efflux transporter EmrE"/>
    <property type="match status" value="2"/>
</dbReference>
<feature type="domain" description="EamA" evidence="7">
    <location>
        <begin position="146"/>
        <end position="280"/>
    </location>
</feature>
<comment type="subcellular location">
    <subcellularLocation>
        <location evidence="1">Cell membrane</location>
        <topology evidence="1">Multi-pass membrane protein</topology>
    </subcellularLocation>
</comment>
<dbReference type="EMBL" id="FQYX01000017">
    <property type="protein sequence ID" value="SHJ32216.1"/>
    <property type="molecule type" value="Genomic_DNA"/>
</dbReference>
<dbReference type="InterPro" id="IPR000620">
    <property type="entry name" value="EamA_dom"/>
</dbReference>
<feature type="transmembrane region" description="Helical" evidence="6">
    <location>
        <begin position="94"/>
        <end position="112"/>
    </location>
</feature>
<keyword evidence="4 6" id="KW-1133">Transmembrane helix</keyword>
<dbReference type="InterPro" id="IPR051258">
    <property type="entry name" value="Diverse_Substrate_Transporter"/>
</dbReference>
<protein>
    <submittedName>
        <fullName evidence="8">Permease of the drug/metabolite transporter (DMT) superfamily</fullName>
    </submittedName>
</protein>
<dbReference type="STRING" id="558155.SAMN04487911_11733"/>
<dbReference type="PANTHER" id="PTHR42920:SF5">
    <property type="entry name" value="EAMA DOMAIN-CONTAINING PROTEIN"/>
    <property type="match status" value="1"/>
</dbReference>
<feature type="transmembrane region" description="Helical" evidence="6">
    <location>
        <begin position="146"/>
        <end position="164"/>
    </location>
</feature>
<evidence type="ECO:0000256" key="1">
    <source>
        <dbReference type="ARBA" id="ARBA00004651"/>
    </source>
</evidence>
<proteinExistence type="predicted"/>
<feature type="transmembrane region" description="Helical" evidence="6">
    <location>
        <begin position="238"/>
        <end position="257"/>
    </location>
</feature>
<evidence type="ECO:0000313" key="8">
    <source>
        <dbReference type="EMBL" id="SHJ32216.1"/>
    </source>
</evidence>
<organism evidence="8 9">
    <name type="scientific">Arenibacter nanhaiticus</name>
    <dbReference type="NCBI Taxonomy" id="558155"/>
    <lineage>
        <taxon>Bacteria</taxon>
        <taxon>Pseudomonadati</taxon>
        <taxon>Bacteroidota</taxon>
        <taxon>Flavobacteriia</taxon>
        <taxon>Flavobacteriales</taxon>
        <taxon>Flavobacteriaceae</taxon>
        <taxon>Arenibacter</taxon>
    </lineage>
</organism>
<accession>A0A1M6ID19</accession>
<sequence>MFTKPQIALLIGILCIAIFPILVKLNYTPGVISAFYRMAIALAVLLPYAIIKKKIKIPSTKILLLTLLCGALFGSDVAVWNIAIQESTATQASLLTNLSPIWVGIATFLFLSPKPSRNFWIGTMIALFGMITLVGFRFFLDLSFDIGFYFGILSGVFYSAYLLLSKHLLGSTDVVSFLTLSLLGSSIFLAGLSWYIGEPFSGFSNIGWGVLIVQGLVCQLLAWVLLSYATKHMRATRVSLSLLGQAFLAALFAWIFLNEEITLQMVIGGIILLSGIRVTFIDRPIRLFPKKQIKTSL</sequence>
<dbReference type="GO" id="GO:0005886">
    <property type="term" value="C:plasma membrane"/>
    <property type="evidence" value="ECO:0007669"/>
    <property type="project" value="UniProtKB-SubCell"/>
</dbReference>
<keyword evidence="9" id="KW-1185">Reference proteome</keyword>
<feature type="transmembrane region" description="Helical" evidence="6">
    <location>
        <begin position="119"/>
        <end position="140"/>
    </location>
</feature>
<evidence type="ECO:0000256" key="3">
    <source>
        <dbReference type="ARBA" id="ARBA00022692"/>
    </source>
</evidence>
<feature type="transmembrane region" description="Helical" evidence="6">
    <location>
        <begin position="176"/>
        <end position="196"/>
    </location>
</feature>
<dbReference type="AlphaFoldDB" id="A0A1M6ID19"/>
<evidence type="ECO:0000259" key="7">
    <source>
        <dbReference type="Pfam" id="PF00892"/>
    </source>
</evidence>
<dbReference type="InterPro" id="IPR037185">
    <property type="entry name" value="EmrE-like"/>
</dbReference>
<dbReference type="Pfam" id="PF00892">
    <property type="entry name" value="EamA"/>
    <property type="match status" value="2"/>
</dbReference>
<evidence type="ECO:0000256" key="6">
    <source>
        <dbReference type="SAM" id="Phobius"/>
    </source>
</evidence>
<dbReference type="OrthoDB" id="1523209at2"/>
<keyword evidence="2" id="KW-1003">Cell membrane</keyword>
<evidence type="ECO:0000256" key="4">
    <source>
        <dbReference type="ARBA" id="ARBA00022989"/>
    </source>
</evidence>